<sequence length="322" mass="36829">MGNILITSAGRRVSLVKAFIKELKAINSEGKVYVADAFPKLSPAAQVAHKAFEVYKINNSGYIDALLEICKQNKISLIIPTLDTELLGLSENRKKFSDINVQLVLSSENFIKTCNNKLSTHKLFNKLNVSVPEIYSKQNYKLPLFIKPLVGSNSVSTHIITDKHQISDYLLQNEKLQFFEYLNHDLYDEYTCDLYYNKSNELKCAIPRKRIEVRGGEVSKGLTKNNEVKTLIDEKFAYLDGARGCVTLQLFMHKETKAIKGIEINPRFGGGFPLSYLAGGNYPKWIIQEYILGQSIVYFDDWENNLLMLRYDDEILIRDFED</sequence>
<evidence type="ECO:0000313" key="3">
    <source>
        <dbReference type="EMBL" id="MFD1162297.1"/>
    </source>
</evidence>
<keyword evidence="4" id="KW-1185">Reference proteome</keyword>
<dbReference type="Pfam" id="PF15632">
    <property type="entry name" value="ATPgrasp_Ter"/>
    <property type="match status" value="1"/>
</dbReference>
<dbReference type="RefSeq" id="WP_311938510.1">
    <property type="nucleotide sequence ID" value="NZ_JAVSCK010000002.1"/>
</dbReference>
<dbReference type="Pfam" id="PF21360">
    <property type="entry name" value="PylC-like_N"/>
    <property type="match status" value="1"/>
</dbReference>
<dbReference type="Proteomes" id="UP001597163">
    <property type="component" value="Unassembled WGS sequence"/>
</dbReference>
<evidence type="ECO:0000256" key="1">
    <source>
        <dbReference type="PROSITE-ProRule" id="PRU00409"/>
    </source>
</evidence>
<dbReference type="InterPro" id="IPR013815">
    <property type="entry name" value="ATP_grasp_subdomain_1"/>
</dbReference>
<dbReference type="InterPro" id="IPR011761">
    <property type="entry name" value="ATP-grasp"/>
</dbReference>
<gene>
    <name evidence="3" type="ORF">ACFQ2E_07700</name>
</gene>
<name>A0ABW3RBH7_9FLAO</name>
<evidence type="ECO:0000313" key="4">
    <source>
        <dbReference type="Proteomes" id="UP001597163"/>
    </source>
</evidence>
<keyword evidence="1" id="KW-0067">ATP-binding</keyword>
<keyword evidence="1" id="KW-0547">Nucleotide-binding</keyword>
<accession>A0ABW3RBH7</accession>
<dbReference type="Gene3D" id="3.40.50.20">
    <property type="match status" value="1"/>
</dbReference>
<reference evidence="4" key="1">
    <citation type="journal article" date="2019" name="Int. J. Syst. Evol. Microbiol.">
        <title>The Global Catalogue of Microorganisms (GCM) 10K type strain sequencing project: providing services to taxonomists for standard genome sequencing and annotation.</title>
        <authorList>
            <consortium name="The Broad Institute Genomics Platform"/>
            <consortium name="The Broad Institute Genome Sequencing Center for Infectious Disease"/>
            <person name="Wu L."/>
            <person name="Ma J."/>
        </authorList>
    </citation>
    <scope>NUCLEOTIDE SEQUENCE [LARGE SCALE GENOMIC DNA]</scope>
    <source>
        <strain evidence="4">CCUG 63246</strain>
    </source>
</reference>
<evidence type="ECO:0000259" key="2">
    <source>
        <dbReference type="PROSITE" id="PS50975"/>
    </source>
</evidence>
<dbReference type="Gene3D" id="3.30.470.20">
    <property type="entry name" value="ATP-grasp fold, B domain"/>
    <property type="match status" value="1"/>
</dbReference>
<dbReference type="PROSITE" id="PS50975">
    <property type="entry name" value="ATP_GRASP"/>
    <property type="match status" value="1"/>
</dbReference>
<proteinExistence type="predicted"/>
<dbReference type="InterPro" id="IPR048764">
    <property type="entry name" value="PylC_N"/>
</dbReference>
<dbReference type="Gene3D" id="3.30.1490.20">
    <property type="entry name" value="ATP-grasp fold, A domain"/>
    <property type="match status" value="1"/>
</dbReference>
<dbReference type="SUPFAM" id="SSF56059">
    <property type="entry name" value="Glutathione synthetase ATP-binding domain-like"/>
    <property type="match status" value="1"/>
</dbReference>
<feature type="domain" description="ATP-grasp" evidence="2">
    <location>
        <begin position="108"/>
        <end position="291"/>
    </location>
</feature>
<organism evidence="3 4">
    <name type="scientific">Hwangdonia seohaensis</name>
    <dbReference type="NCBI Taxonomy" id="1240727"/>
    <lineage>
        <taxon>Bacteria</taxon>
        <taxon>Pseudomonadati</taxon>
        <taxon>Bacteroidota</taxon>
        <taxon>Flavobacteriia</taxon>
        <taxon>Flavobacteriales</taxon>
        <taxon>Flavobacteriaceae</taxon>
        <taxon>Hwangdonia</taxon>
    </lineage>
</organism>
<dbReference type="EMBL" id="JBHTLJ010000002">
    <property type="protein sequence ID" value="MFD1162297.1"/>
    <property type="molecule type" value="Genomic_DNA"/>
</dbReference>
<protein>
    <submittedName>
        <fullName evidence="3">ATP-grasp domain-containing protein</fullName>
    </submittedName>
</protein>
<comment type="caution">
    <text evidence="3">The sequence shown here is derived from an EMBL/GenBank/DDBJ whole genome shotgun (WGS) entry which is preliminary data.</text>
</comment>